<dbReference type="PANTHER" id="PTHR11496">
    <property type="entry name" value="ALCOHOL DEHYDROGENASE"/>
    <property type="match status" value="1"/>
</dbReference>
<evidence type="ECO:0000256" key="1">
    <source>
        <dbReference type="ARBA" id="ARBA00023002"/>
    </source>
</evidence>
<dbReference type="InterPro" id="IPR039697">
    <property type="entry name" value="Alcohol_dehydrogenase_Fe"/>
</dbReference>
<evidence type="ECO:0008006" key="6">
    <source>
        <dbReference type="Google" id="ProtNLM"/>
    </source>
</evidence>
<dbReference type="PANTHER" id="PTHR11496:SF83">
    <property type="entry name" value="HYDROXYACID-OXOACID TRANSHYDROGENASE, MITOCHONDRIAL"/>
    <property type="match status" value="1"/>
</dbReference>
<evidence type="ECO:0000313" key="5">
    <source>
        <dbReference type="Proteomes" id="UP000067422"/>
    </source>
</evidence>
<organism evidence="4 5">
    <name type="scientific">Vibrio harveyi</name>
    <name type="common">Beneckea harveyi</name>
    <dbReference type="NCBI Taxonomy" id="669"/>
    <lineage>
        <taxon>Bacteria</taxon>
        <taxon>Pseudomonadati</taxon>
        <taxon>Pseudomonadota</taxon>
        <taxon>Gammaproteobacteria</taxon>
        <taxon>Vibrionales</taxon>
        <taxon>Vibrionaceae</taxon>
        <taxon>Vibrio</taxon>
    </lineage>
</organism>
<dbReference type="InterPro" id="IPR056798">
    <property type="entry name" value="ADH_Fe_C"/>
</dbReference>
<dbReference type="Proteomes" id="UP000067422">
    <property type="component" value="Chromosome 1"/>
</dbReference>
<gene>
    <name evidence="4" type="ORF">AL538_00165</name>
</gene>
<dbReference type="PROSITE" id="PS00913">
    <property type="entry name" value="ADH_IRON_1"/>
    <property type="match status" value="1"/>
</dbReference>
<dbReference type="SUPFAM" id="SSF56796">
    <property type="entry name" value="Dehydroquinate synthase-like"/>
    <property type="match status" value="1"/>
</dbReference>
<evidence type="ECO:0000313" key="4">
    <source>
        <dbReference type="EMBL" id="AMF96247.2"/>
    </source>
</evidence>
<dbReference type="PROSITE" id="PS00060">
    <property type="entry name" value="ADH_IRON_2"/>
    <property type="match status" value="1"/>
</dbReference>
<name>A0ABM5XT17_VIBHA</name>
<proteinExistence type="predicted"/>
<keyword evidence="5" id="KW-1185">Reference proteome</keyword>
<feature type="domain" description="Alcohol dehydrogenase iron-type/glycerol dehydrogenase GldA" evidence="2">
    <location>
        <begin position="45"/>
        <end position="210"/>
    </location>
</feature>
<accession>A0ABM5XT17</accession>
<protein>
    <recommendedName>
        <fullName evidence="6">Alcohol dehydrogenase iron-type/glycerol dehydrogenase GldA domain-containing protein</fullName>
    </recommendedName>
</protein>
<dbReference type="EMBL" id="CP014038">
    <property type="protein sequence ID" value="AMF96247.2"/>
    <property type="molecule type" value="Genomic_DNA"/>
</dbReference>
<reference evidence="4" key="1">
    <citation type="submission" date="2018-01" db="EMBL/GenBank/DDBJ databases">
        <title>FDA dAtabase for Regulatory Grade micrObial Sequences (FDA-ARGOS): Supporting development and validation of Infectious Disease Dx tests.</title>
        <authorList>
            <person name="Hoffmann M."/>
            <person name="Allard M."/>
            <person name="Evans P."/>
            <person name="Brown E."/>
            <person name="Tallon L."/>
            <person name="Sadzewicz L."/>
            <person name="Sengamalay N."/>
            <person name="Ott S."/>
            <person name="Godinez A."/>
            <person name="Nagaraj S."/>
            <person name="Vyas G."/>
            <person name="Aluvathingal J."/>
            <person name="Nadendla S."/>
            <person name="Geyer C."/>
            <person name="Sichtig H."/>
        </authorList>
    </citation>
    <scope>NUCLEOTIDE SEQUENCE</scope>
    <source>
        <strain evidence="4">FDAARGOS_107</strain>
    </source>
</reference>
<evidence type="ECO:0000259" key="2">
    <source>
        <dbReference type="Pfam" id="PF00465"/>
    </source>
</evidence>
<dbReference type="Gene3D" id="1.20.1090.10">
    <property type="entry name" value="Dehydroquinate synthase-like - alpha domain"/>
    <property type="match status" value="1"/>
</dbReference>
<evidence type="ECO:0000259" key="3">
    <source>
        <dbReference type="Pfam" id="PF25137"/>
    </source>
</evidence>
<feature type="domain" description="Fe-containing alcohol dehydrogenase-like C-terminal" evidence="3">
    <location>
        <begin position="222"/>
        <end position="414"/>
    </location>
</feature>
<dbReference type="InterPro" id="IPR018211">
    <property type="entry name" value="ADH_Fe_CS"/>
</dbReference>
<dbReference type="InterPro" id="IPR001670">
    <property type="entry name" value="ADH_Fe/GldA"/>
</dbReference>
<sequence length="417" mass="46512">MTFGSCTCLTAWMFSGWRGLMVLSKFKVGVMKQVVPLIPQKTPITYIGERMLLETVKFLKMHNLGNLLIVTDGVLYKLGLLDELCDELLKSNINYHVYDQVKPDPTFDIVEDIVQTMDLNKCDSVMSFGGGSVIDCVKLASVAFTNHFKIADQNGFLKLKNRGLPFIAVPTTCGTGSETTIVAVISDSVSHKKSSIISRKMIPDLTILDPFVTSKLPNSLAIYTALDALTHALEAYVSGYASDESNFYALSAIKLIFENLPYIAKNESTTDVRTALLTASFYAGIAFTRAFVGYVHAFAHQIGGMYGVPHGQANAVLLPHIMNFYLPSCDKKFSEIYRYIYAETDIKTSNNNEGIQFIKCLYKLLEDCNVEQTLNKFPKEGIDKVIKDGFKECHGFYAIPQYMKYKDAEKILRKVAV</sequence>
<keyword evidence="1" id="KW-0560">Oxidoreductase</keyword>
<dbReference type="Gene3D" id="3.40.50.1970">
    <property type="match status" value="1"/>
</dbReference>
<dbReference type="Pfam" id="PF00465">
    <property type="entry name" value="Fe-ADH"/>
    <property type="match status" value="1"/>
</dbReference>
<dbReference type="Pfam" id="PF25137">
    <property type="entry name" value="ADH_Fe_C"/>
    <property type="match status" value="1"/>
</dbReference>
<dbReference type="CDD" id="cd08189">
    <property type="entry name" value="Fe-ADH-like"/>
    <property type="match status" value="1"/>
</dbReference>